<feature type="signal peptide" evidence="1">
    <location>
        <begin position="1"/>
        <end position="20"/>
    </location>
</feature>
<accession>A0ABS4AQZ7</accession>
<proteinExistence type="predicted"/>
<name>A0ABS4AQZ7_9PROT</name>
<feature type="chain" id="PRO_5046188829" evidence="1">
    <location>
        <begin position="21"/>
        <end position="251"/>
    </location>
</feature>
<evidence type="ECO:0000313" key="3">
    <source>
        <dbReference type="Proteomes" id="UP000680815"/>
    </source>
</evidence>
<evidence type="ECO:0000313" key="2">
    <source>
        <dbReference type="EMBL" id="MBP0463664.1"/>
    </source>
</evidence>
<dbReference type="RefSeq" id="WP_209351050.1">
    <property type="nucleotide sequence ID" value="NZ_JAGIYZ010000005.1"/>
</dbReference>
<dbReference type="InterPro" id="IPR050682">
    <property type="entry name" value="ModA/WtpA"/>
</dbReference>
<dbReference type="PANTHER" id="PTHR30632">
    <property type="entry name" value="MOLYBDATE-BINDING PERIPLASMIC PROTEIN"/>
    <property type="match status" value="1"/>
</dbReference>
<dbReference type="PANTHER" id="PTHR30632:SF11">
    <property type="entry name" value="BLR4797 PROTEIN"/>
    <property type="match status" value="1"/>
</dbReference>
<protein>
    <submittedName>
        <fullName evidence="2">Substrate-binding domain-containing protein</fullName>
    </submittedName>
</protein>
<comment type="caution">
    <text evidence="2">The sequence shown here is derived from an EMBL/GenBank/DDBJ whole genome shotgun (WGS) entry which is preliminary data.</text>
</comment>
<dbReference type="SUPFAM" id="SSF53850">
    <property type="entry name" value="Periplasmic binding protein-like II"/>
    <property type="match status" value="1"/>
</dbReference>
<keyword evidence="1" id="KW-0732">Signal</keyword>
<dbReference type="Pfam" id="PF13531">
    <property type="entry name" value="SBP_bac_11"/>
    <property type="match status" value="1"/>
</dbReference>
<dbReference type="EMBL" id="JAGIYZ010000005">
    <property type="protein sequence ID" value="MBP0463664.1"/>
    <property type="molecule type" value="Genomic_DNA"/>
</dbReference>
<dbReference type="Proteomes" id="UP000680815">
    <property type="component" value="Unassembled WGS sequence"/>
</dbReference>
<dbReference type="Gene3D" id="3.40.190.10">
    <property type="entry name" value="Periplasmic binding protein-like II"/>
    <property type="match status" value="2"/>
</dbReference>
<keyword evidence="3" id="KW-1185">Reference proteome</keyword>
<reference evidence="2 3" key="1">
    <citation type="submission" date="2021-03" db="EMBL/GenBank/DDBJ databases">
        <authorList>
            <person name="So Y."/>
        </authorList>
    </citation>
    <scope>NUCLEOTIDE SEQUENCE [LARGE SCALE GENOMIC DNA]</scope>
    <source>
        <strain evidence="2 3">PWR1</strain>
    </source>
</reference>
<organism evidence="2 3">
    <name type="scientific">Roseomonas nitratireducens</name>
    <dbReference type="NCBI Taxonomy" id="2820810"/>
    <lineage>
        <taxon>Bacteria</taxon>
        <taxon>Pseudomonadati</taxon>
        <taxon>Pseudomonadota</taxon>
        <taxon>Alphaproteobacteria</taxon>
        <taxon>Acetobacterales</taxon>
        <taxon>Roseomonadaceae</taxon>
        <taxon>Roseomonas</taxon>
    </lineage>
</organism>
<evidence type="ECO:0000256" key="1">
    <source>
        <dbReference type="SAM" id="SignalP"/>
    </source>
</evidence>
<sequence>MHRRLLLGALALPFAARAQAAPLRVLGTGAVAASTRDLAAAFTARTGRAIAFENANAGVVARRLREGEAADLVLNSASQVERLAADGILDGGTRRELGRMLIGAAVRQGAPLPDISTEAALRAAILAAPVIAHSDPATGATAGTHAARLIERLGIAEQMRPRTLVFPGGGAAVQAVAEGRAALALSQVSEIIAVPGAVLVGPLPDSAQLVTAYLGAVHARAADREGALAFLTHLAGPDGQARFRAAGFATG</sequence>
<gene>
    <name evidence="2" type="ORF">J5Y09_07060</name>
</gene>